<dbReference type="RefSeq" id="WP_344661821.1">
    <property type="nucleotide sequence ID" value="NZ_BAAAQM010000060.1"/>
</dbReference>
<reference evidence="2 3" key="1">
    <citation type="journal article" date="2019" name="Int. J. Syst. Evol. Microbiol.">
        <title>The Global Catalogue of Microorganisms (GCM) 10K type strain sequencing project: providing services to taxonomists for standard genome sequencing and annotation.</title>
        <authorList>
            <consortium name="The Broad Institute Genomics Platform"/>
            <consortium name="The Broad Institute Genome Sequencing Center for Infectious Disease"/>
            <person name="Wu L."/>
            <person name="Ma J."/>
        </authorList>
    </citation>
    <scope>NUCLEOTIDE SEQUENCE [LARGE SCALE GENOMIC DNA]</scope>
    <source>
        <strain evidence="2 3">JCM 16013</strain>
    </source>
</reference>
<protein>
    <submittedName>
        <fullName evidence="2">Uncharacterized protein</fullName>
    </submittedName>
</protein>
<keyword evidence="3" id="KW-1185">Reference proteome</keyword>
<feature type="chain" id="PRO_5045547481" evidence="1">
    <location>
        <begin position="34"/>
        <end position="202"/>
    </location>
</feature>
<proteinExistence type="predicted"/>
<sequence>MPHPRTTSRGGGRPTRRPRAFPAVLAVCFLAGAALVAAPAGATVDPGQKWVADAIKEQLARKPGGVVSGNTIRYAKEDVTLTYRPATAPGGVVPDDYAGCSTGEVCLYTTSDVVASGVRLSTGSLWCPWENTNDLLDLRNYGLANQIRAADNESAWWAEGIWSRLGVRGQQWKMDPYGILFNLSPTNITYLNVCLKSNDLEY</sequence>
<comment type="caution">
    <text evidence="2">The sequence shown here is derived from an EMBL/GenBank/DDBJ whole genome shotgun (WGS) entry which is preliminary data.</text>
</comment>
<evidence type="ECO:0000313" key="2">
    <source>
        <dbReference type="EMBL" id="GAA1997684.1"/>
    </source>
</evidence>
<evidence type="ECO:0000313" key="3">
    <source>
        <dbReference type="Proteomes" id="UP001499854"/>
    </source>
</evidence>
<accession>A0ABN2T3W1</accession>
<dbReference type="Proteomes" id="UP001499854">
    <property type="component" value="Unassembled WGS sequence"/>
</dbReference>
<gene>
    <name evidence="2" type="ORF">GCM10009838_73700</name>
</gene>
<dbReference type="EMBL" id="BAAAQM010000060">
    <property type="protein sequence ID" value="GAA1997684.1"/>
    <property type="molecule type" value="Genomic_DNA"/>
</dbReference>
<name>A0ABN2T3W1_9ACTN</name>
<keyword evidence="1" id="KW-0732">Signal</keyword>
<evidence type="ECO:0000256" key="1">
    <source>
        <dbReference type="SAM" id="SignalP"/>
    </source>
</evidence>
<organism evidence="2 3">
    <name type="scientific">Catenulispora subtropica</name>
    <dbReference type="NCBI Taxonomy" id="450798"/>
    <lineage>
        <taxon>Bacteria</taxon>
        <taxon>Bacillati</taxon>
        <taxon>Actinomycetota</taxon>
        <taxon>Actinomycetes</taxon>
        <taxon>Catenulisporales</taxon>
        <taxon>Catenulisporaceae</taxon>
        <taxon>Catenulispora</taxon>
    </lineage>
</organism>
<feature type="signal peptide" evidence="1">
    <location>
        <begin position="1"/>
        <end position="33"/>
    </location>
</feature>